<evidence type="ECO:0000313" key="3">
    <source>
        <dbReference type="Proteomes" id="UP000283530"/>
    </source>
</evidence>
<name>A0A443N3L2_9MAGN</name>
<dbReference type="InterPro" id="IPR003676">
    <property type="entry name" value="SAUR_fam"/>
</dbReference>
<evidence type="ECO:0000313" key="2">
    <source>
        <dbReference type="EMBL" id="RWR73106.1"/>
    </source>
</evidence>
<dbReference type="GO" id="GO:0009733">
    <property type="term" value="P:response to auxin"/>
    <property type="evidence" value="ECO:0007669"/>
    <property type="project" value="InterPro"/>
</dbReference>
<sequence>MEKHELGKGKGSKLRQLLMQFMRCRSFTRNKKALGIPFIPLSKSRSWPSSADSKEDPIRLKSRVAPQGCFSVYVGPEKVRFAIKTEYANHPLFKMLLEEAEMEYGYNSNGPLALPCEVDLFQKILCEMDSGEIPRGCSFAKGYSPYHLLTPSHSAMN</sequence>
<dbReference type="EMBL" id="QPKB01000001">
    <property type="protein sequence ID" value="RWR73106.1"/>
    <property type="molecule type" value="Genomic_DNA"/>
</dbReference>
<keyword evidence="3" id="KW-1185">Reference proteome</keyword>
<dbReference type="OrthoDB" id="660486at2759"/>
<reference evidence="2 3" key="1">
    <citation type="journal article" date="2019" name="Nat. Plants">
        <title>Stout camphor tree genome fills gaps in understanding of flowering plant genome evolution.</title>
        <authorList>
            <person name="Chaw S.M."/>
            <person name="Liu Y.C."/>
            <person name="Wu Y.W."/>
            <person name="Wang H.Y."/>
            <person name="Lin C.I."/>
            <person name="Wu C.S."/>
            <person name="Ke H.M."/>
            <person name="Chang L.Y."/>
            <person name="Hsu C.Y."/>
            <person name="Yang H.T."/>
            <person name="Sudianto E."/>
            <person name="Hsu M.H."/>
            <person name="Wu K.P."/>
            <person name="Wang L.N."/>
            <person name="Leebens-Mack J.H."/>
            <person name="Tsai I.J."/>
        </authorList>
    </citation>
    <scope>NUCLEOTIDE SEQUENCE [LARGE SCALE GENOMIC DNA]</scope>
    <source>
        <strain evidence="3">cv. Chaw 1501</strain>
        <tissue evidence="2">Young leaves</tissue>
    </source>
</reference>
<protein>
    <submittedName>
        <fullName evidence="2">Auxin-responsive protein SAUR71</fullName>
    </submittedName>
</protein>
<dbReference type="PANTHER" id="PTHR31374">
    <property type="entry name" value="AUXIN-INDUCED PROTEIN-LIKE-RELATED"/>
    <property type="match status" value="1"/>
</dbReference>
<proteinExistence type="inferred from homology"/>
<evidence type="ECO:0000256" key="1">
    <source>
        <dbReference type="ARBA" id="ARBA00006974"/>
    </source>
</evidence>
<dbReference type="Pfam" id="PF02519">
    <property type="entry name" value="Auxin_inducible"/>
    <property type="match status" value="1"/>
</dbReference>
<comment type="caution">
    <text evidence="2">The sequence shown here is derived from an EMBL/GenBank/DDBJ whole genome shotgun (WGS) entry which is preliminary data.</text>
</comment>
<dbReference type="PANTHER" id="PTHR31374:SF118">
    <property type="entry name" value="OS01G0924966 PROTEIN"/>
    <property type="match status" value="1"/>
</dbReference>
<dbReference type="Proteomes" id="UP000283530">
    <property type="component" value="Unassembled WGS sequence"/>
</dbReference>
<gene>
    <name evidence="2" type="ORF">CKAN_00135900</name>
</gene>
<comment type="similarity">
    <text evidence="1">Belongs to the ARG7 family.</text>
</comment>
<accession>A0A443N3L2</accession>
<organism evidence="2 3">
    <name type="scientific">Cinnamomum micranthum f. kanehirae</name>
    <dbReference type="NCBI Taxonomy" id="337451"/>
    <lineage>
        <taxon>Eukaryota</taxon>
        <taxon>Viridiplantae</taxon>
        <taxon>Streptophyta</taxon>
        <taxon>Embryophyta</taxon>
        <taxon>Tracheophyta</taxon>
        <taxon>Spermatophyta</taxon>
        <taxon>Magnoliopsida</taxon>
        <taxon>Magnoliidae</taxon>
        <taxon>Laurales</taxon>
        <taxon>Lauraceae</taxon>
        <taxon>Cinnamomum</taxon>
    </lineage>
</organism>
<dbReference type="AlphaFoldDB" id="A0A443N3L2"/>